<gene>
    <name evidence="3" type="ORF">BKA67DRAFT_560665</name>
</gene>
<protein>
    <recommendedName>
        <fullName evidence="5">Secreted protein</fullName>
    </recommendedName>
</protein>
<evidence type="ECO:0000313" key="4">
    <source>
        <dbReference type="Proteomes" id="UP000758603"/>
    </source>
</evidence>
<organism evidence="3 4">
    <name type="scientific">Truncatella angustata</name>
    <dbReference type="NCBI Taxonomy" id="152316"/>
    <lineage>
        <taxon>Eukaryota</taxon>
        <taxon>Fungi</taxon>
        <taxon>Dikarya</taxon>
        <taxon>Ascomycota</taxon>
        <taxon>Pezizomycotina</taxon>
        <taxon>Sordariomycetes</taxon>
        <taxon>Xylariomycetidae</taxon>
        <taxon>Amphisphaeriales</taxon>
        <taxon>Sporocadaceae</taxon>
        <taxon>Truncatella</taxon>
    </lineage>
</organism>
<evidence type="ECO:0000256" key="2">
    <source>
        <dbReference type="SAM" id="SignalP"/>
    </source>
</evidence>
<evidence type="ECO:0000256" key="1">
    <source>
        <dbReference type="SAM" id="MobiDB-lite"/>
    </source>
</evidence>
<dbReference type="EMBL" id="JAGPXC010000003">
    <property type="protein sequence ID" value="KAH6655435.1"/>
    <property type="molecule type" value="Genomic_DNA"/>
</dbReference>
<feature type="signal peptide" evidence="2">
    <location>
        <begin position="1"/>
        <end position="24"/>
    </location>
</feature>
<sequence length="106" mass="12183">MLCSFTCVLATYIMLHLYIQLLPGDSSFRILPKLLNITLNNPSVERLLAKPADQYQMSPATPYQLATTSRHWDRKRDRKESRHADAKFIPCSSTYETDRSCSLSFP</sequence>
<feature type="region of interest" description="Disordered" evidence="1">
    <location>
        <begin position="58"/>
        <end position="82"/>
    </location>
</feature>
<feature type="compositionally biased region" description="Polar residues" evidence="1">
    <location>
        <begin position="58"/>
        <end position="69"/>
    </location>
</feature>
<evidence type="ECO:0008006" key="5">
    <source>
        <dbReference type="Google" id="ProtNLM"/>
    </source>
</evidence>
<dbReference type="RefSeq" id="XP_045959700.1">
    <property type="nucleotide sequence ID" value="XM_046102475.1"/>
</dbReference>
<reference evidence="3" key="1">
    <citation type="journal article" date="2021" name="Nat. Commun.">
        <title>Genetic determinants of endophytism in the Arabidopsis root mycobiome.</title>
        <authorList>
            <person name="Mesny F."/>
            <person name="Miyauchi S."/>
            <person name="Thiergart T."/>
            <person name="Pickel B."/>
            <person name="Atanasova L."/>
            <person name="Karlsson M."/>
            <person name="Huettel B."/>
            <person name="Barry K.W."/>
            <person name="Haridas S."/>
            <person name="Chen C."/>
            <person name="Bauer D."/>
            <person name="Andreopoulos W."/>
            <person name="Pangilinan J."/>
            <person name="LaButti K."/>
            <person name="Riley R."/>
            <person name="Lipzen A."/>
            <person name="Clum A."/>
            <person name="Drula E."/>
            <person name="Henrissat B."/>
            <person name="Kohler A."/>
            <person name="Grigoriev I.V."/>
            <person name="Martin F.M."/>
            <person name="Hacquard S."/>
        </authorList>
    </citation>
    <scope>NUCLEOTIDE SEQUENCE</scope>
    <source>
        <strain evidence="3">MPI-SDFR-AT-0073</strain>
    </source>
</reference>
<accession>A0A9P8ZZU3</accession>
<feature type="compositionally biased region" description="Basic and acidic residues" evidence="1">
    <location>
        <begin position="70"/>
        <end position="82"/>
    </location>
</feature>
<feature type="chain" id="PRO_5040157003" description="Secreted protein" evidence="2">
    <location>
        <begin position="25"/>
        <end position="106"/>
    </location>
</feature>
<keyword evidence="2" id="KW-0732">Signal</keyword>
<dbReference type="GeneID" id="70131367"/>
<dbReference type="AlphaFoldDB" id="A0A9P8ZZU3"/>
<evidence type="ECO:0000313" key="3">
    <source>
        <dbReference type="EMBL" id="KAH6655435.1"/>
    </source>
</evidence>
<dbReference type="Proteomes" id="UP000758603">
    <property type="component" value="Unassembled WGS sequence"/>
</dbReference>
<proteinExistence type="predicted"/>
<comment type="caution">
    <text evidence="3">The sequence shown here is derived from an EMBL/GenBank/DDBJ whole genome shotgun (WGS) entry which is preliminary data.</text>
</comment>
<keyword evidence="4" id="KW-1185">Reference proteome</keyword>
<name>A0A9P8ZZU3_9PEZI</name>